<organism evidence="1 2">
    <name type="scientific">Nonomuraea cypriaca</name>
    <dbReference type="NCBI Taxonomy" id="1187855"/>
    <lineage>
        <taxon>Bacteria</taxon>
        <taxon>Bacillati</taxon>
        <taxon>Actinomycetota</taxon>
        <taxon>Actinomycetes</taxon>
        <taxon>Streptosporangiales</taxon>
        <taxon>Streptosporangiaceae</taxon>
        <taxon>Nonomuraea</taxon>
    </lineage>
</organism>
<sequence length="158" mass="17482">MEIVKTVTPPAGVGRFLFRLPLGLYRMGLGWVFGHRIMVVNHVGRVTGKRRQVVLEVVEAGRSGFVAASGWGPSAAWYRNVLHTPDVTLQIGTRTIPVKALPLSQEEGAEVFTRYASRHRRTAMALLRLMGFSVDGSEADFLAAGQRIPFIRFVPRPV</sequence>
<dbReference type="Pfam" id="PF04075">
    <property type="entry name" value="F420H2_quin_red"/>
    <property type="match status" value="1"/>
</dbReference>
<protein>
    <submittedName>
        <fullName evidence="1">Nitroreductase family deazaflavin-dependent oxidoreductase</fullName>
    </submittedName>
</protein>
<dbReference type="InterPro" id="IPR012349">
    <property type="entry name" value="Split_barrel_FMN-bd"/>
</dbReference>
<name>A0A931ACC3_9ACTN</name>
<dbReference type="GO" id="GO:0016491">
    <property type="term" value="F:oxidoreductase activity"/>
    <property type="evidence" value="ECO:0007669"/>
    <property type="project" value="InterPro"/>
</dbReference>
<dbReference type="Proteomes" id="UP000605361">
    <property type="component" value="Unassembled WGS sequence"/>
</dbReference>
<dbReference type="RefSeq" id="WP_195896506.1">
    <property type="nucleotide sequence ID" value="NZ_JADOGI010000047.1"/>
</dbReference>
<dbReference type="NCBIfam" id="TIGR00026">
    <property type="entry name" value="hi_GC_TIGR00026"/>
    <property type="match status" value="1"/>
</dbReference>
<proteinExistence type="predicted"/>
<dbReference type="InterPro" id="IPR004378">
    <property type="entry name" value="F420H2_quin_Rdtase"/>
</dbReference>
<keyword evidence="2" id="KW-1185">Reference proteome</keyword>
<comment type="caution">
    <text evidence="1">The sequence shown here is derived from an EMBL/GenBank/DDBJ whole genome shotgun (WGS) entry which is preliminary data.</text>
</comment>
<dbReference type="EMBL" id="JADOGI010000047">
    <property type="protein sequence ID" value="MBF8187544.1"/>
    <property type="molecule type" value="Genomic_DNA"/>
</dbReference>
<reference evidence="1" key="1">
    <citation type="submission" date="2020-11" db="EMBL/GenBank/DDBJ databases">
        <title>Whole-genome analyses of Nonomuraea sp. K274.</title>
        <authorList>
            <person name="Veyisoglu A."/>
        </authorList>
    </citation>
    <scope>NUCLEOTIDE SEQUENCE</scope>
    <source>
        <strain evidence="1">K274</strain>
    </source>
</reference>
<evidence type="ECO:0000313" key="2">
    <source>
        <dbReference type="Proteomes" id="UP000605361"/>
    </source>
</evidence>
<accession>A0A931ACC3</accession>
<dbReference type="AlphaFoldDB" id="A0A931ACC3"/>
<dbReference type="Gene3D" id="2.30.110.10">
    <property type="entry name" value="Electron Transport, Fmn-binding Protein, Chain A"/>
    <property type="match status" value="1"/>
</dbReference>
<evidence type="ECO:0000313" key="1">
    <source>
        <dbReference type="EMBL" id="MBF8187544.1"/>
    </source>
</evidence>
<gene>
    <name evidence="1" type="ORF">ITP53_17750</name>
</gene>